<feature type="disulfide bond" evidence="11">
    <location>
        <begin position="216"/>
        <end position="261"/>
    </location>
</feature>
<feature type="signal peptide" evidence="12">
    <location>
        <begin position="1"/>
        <end position="23"/>
    </location>
</feature>
<dbReference type="GO" id="GO:0051045">
    <property type="term" value="P:negative regulation of membrane protein ectodomain proteolysis"/>
    <property type="evidence" value="ECO:0000318"/>
    <property type="project" value="GO_Central"/>
</dbReference>
<evidence type="ECO:0000256" key="11">
    <source>
        <dbReference type="PIRSR" id="PIRSR601820-3"/>
    </source>
</evidence>
<evidence type="ECO:0000256" key="2">
    <source>
        <dbReference type="ARBA" id="ARBA00011027"/>
    </source>
</evidence>
<feature type="disulfide bond" evidence="11">
    <location>
        <begin position="26"/>
        <end position="188"/>
    </location>
</feature>
<evidence type="ECO:0000256" key="5">
    <source>
        <dbReference type="ARBA" id="ARBA00022690"/>
    </source>
</evidence>
<dbReference type="PANTHER" id="PTHR11844">
    <property type="entry name" value="METALLOPROTEASE INHIBITOR"/>
    <property type="match status" value="1"/>
</dbReference>
<keyword evidence="9" id="KW-0481">Metalloenzyme inhibitor</keyword>
<dbReference type="GO" id="GO:0031012">
    <property type="term" value="C:extracellular matrix"/>
    <property type="evidence" value="ECO:0000318"/>
    <property type="project" value="GO_Central"/>
</dbReference>
<dbReference type="Proteomes" id="UP000007110">
    <property type="component" value="Unassembled WGS sequence"/>
</dbReference>
<evidence type="ECO:0000256" key="10">
    <source>
        <dbReference type="PIRSR" id="PIRSR601820-1"/>
    </source>
</evidence>
<dbReference type="Pfam" id="PF00965">
    <property type="entry name" value="TIMP"/>
    <property type="match status" value="2"/>
</dbReference>
<proteinExistence type="inferred from homology"/>
<dbReference type="InterPro" id="IPR001134">
    <property type="entry name" value="Netrin_domain"/>
</dbReference>
<keyword evidence="8 11" id="KW-1015">Disulfide bond</keyword>
<organism evidence="14 15">
    <name type="scientific">Strongylocentrotus purpuratus</name>
    <name type="common">Purple sea urchin</name>
    <dbReference type="NCBI Taxonomy" id="7668"/>
    <lineage>
        <taxon>Eukaryota</taxon>
        <taxon>Metazoa</taxon>
        <taxon>Echinodermata</taxon>
        <taxon>Eleutherozoa</taxon>
        <taxon>Echinozoa</taxon>
        <taxon>Echinoidea</taxon>
        <taxon>Euechinoidea</taxon>
        <taxon>Echinacea</taxon>
        <taxon>Camarodonta</taxon>
        <taxon>Echinidea</taxon>
        <taxon>Strongylocentrotidae</taxon>
        <taxon>Strongylocentrotus</taxon>
    </lineage>
</organism>
<reference evidence="14" key="2">
    <citation type="submission" date="2021-01" db="UniProtKB">
        <authorList>
            <consortium name="EnsemblMetazoa"/>
        </authorList>
    </citation>
    <scope>IDENTIFICATION</scope>
</reference>
<keyword evidence="3" id="KW-0964">Secreted</keyword>
<dbReference type="GO" id="GO:0005615">
    <property type="term" value="C:extracellular space"/>
    <property type="evidence" value="ECO:0000318"/>
    <property type="project" value="GO_Central"/>
</dbReference>
<dbReference type="OMA" id="WQRNRDY"/>
<dbReference type="InterPro" id="IPR030490">
    <property type="entry name" value="TIMP_CS"/>
</dbReference>
<feature type="chain" id="PRO_5029646774" description="NTR domain-containing protein" evidence="12">
    <location>
        <begin position="24"/>
        <end position="289"/>
    </location>
</feature>
<dbReference type="SMART" id="SM00206">
    <property type="entry name" value="NTR"/>
    <property type="match status" value="1"/>
</dbReference>
<dbReference type="AlphaFoldDB" id="A0A7M7FZV5"/>
<evidence type="ECO:0000313" key="14">
    <source>
        <dbReference type="EnsemblMetazoa" id="XP_001177881"/>
    </source>
</evidence>
<dbReference type="PROSITE" id="PS00288">
    <property type="entry name" value="TIMP"/>
    <property type="match status" value="1"/>
</dbReference>
<keyword evidence="5" id="KW-0646">Protease inhibitor</keyword>
<feature type="domain" description="NTR" evidence="13">
    <location>
        <begin position="24"/>
        <end position="213"/>
    </location>
</feature>
<comment type="similarity">
    <text evidence="2">Belongs to the protease inhibitor I35 (TIMP) family.</text>
</comment>
<keyword evidence="12" id="KW-0732">Signal</keyword>
<evidence type="ECO:0000256" key="4">
    <source>
        <dbReference type="ARBA" id="ARBA00022608"/>
    </source>
</evidence>
<dbReference type="GO" id="GO:0046872">
    <property type="term" value="F:metal ion binding"/>
    <property type="evidence" value="ECO:0007669"/>
    <property type="project" value="UniProtKB-KW"/>
</dbReference>
<evidence type="ECO:0000256" key="6">
    <source>
        <dbReference type="ARBA" id="ARBA00022723"/>
    </source>
</evidence>
<feature type="disulfide bond" evidence="11">
    <location>
        <begin position="221"/>
        <end position="226"/>
    </location>
</feature>
<dbReference type="Gene3D" id="2.40.50.120">
    <property type="match status" value="2"/>
</dbReference>
<dbReference type="GeneID" id="753842"/>
<dbReference type="OrthoDB" id="6041373at2759"/>
<evidence type="ECO:0000256" key="12">
    <source>
        <dbReference type="SAM" id="SignalP"/>
    </source>
</evidence>
<name>A0A7M7FZV5_STRPU</name>
<feature type="disulfide bond" evidence="11">
    <location>
        <begin position="235"/>
        <end position="253"/>
    </location>
</feature>
<keyword evidence="6 10" id="KW-0479">Metal-binding</keyword>
<evidence type="ECO:0000313" key="15">
    <source>
        <dbReference type="Proteomes" id="UP000007110"/>
    </source>
</evidence>
<dbReference type="KEGG" id="spu:753842"/>
<dbReference type="InParanoid" id="A0A7M7FZV5"/>
<evidence type="ECO:0000256" key="8">
    <source>
        <dbReference type="ARBA" id="ARBA00023157"/>
    </source>
</evidence>
<feature type="disulfide bond" evidence="11">
    <location>
        <begin position="24"/>
        <end position="161"/>
    </location>
</feature>
<dbReference type="InterPro" id="IPR008993">
    <property type="entry name" value="TIMP-like_OB-fold"/>
</dbReference>
<evidence type="ECO:0000256" key="1">
    <source>
        <dbReference type="ARBA" id="ARBA00004613"/>
    </source>
</evidence>
<feature type="binding site" evidence="10">
    <location>
        <position position="24"/>
    </location>
    <ligand>
        <name>Zn(2+)</name>
        <dbReference type="ChEBI" id="CHEBI:29105"/>
        <note>ligand shared with metalloproteinase partner</note>
    </ligand>
</feature>
<dbReference type="PROSITE" id="PS50189">
    <property type="entry name" value="NTR"/>
    <property type="match status" value="1"/>
</dbReference>
<accession>A0A7M7FZV5</accession>
<dbReference type="InterPro" id="IPR027465">
    <property type="entry name" value="TIMP_C"/>
</dbReference>
<dbReference type="EnsemblMetazoa" id="XM_001177881">
    <property type="protein sequence ID" value="XP_001177881"/>
    <property type="gene ID" value="LOC753842"/>
</dbReference>
<dbReference type="FunCoup" id="A0A7M7FZV5">
    <property type="interactions" value="3"/>
</dbReference>
<dbReference type="Gene3D" id="3.90.370.10">
    <property type="entry name" value="Tissue inhibitor of metalloproteinase-1. Chain B, domain 1"/>
    <property type="match status" value="1"/>
</dbReference>
<dbReference type="InterPro" id="IPR001820">
    <property type="entry name" value="TIMP"/>
</dbReference>
<comment type="subcellular location">
    <subcellularLocation>
        <location evidence="1">Secreted</location>
    </subcellularLocation>
</comment>
<reference evidence="15" key="1">
    <citation type="submission" date="2015-02" db="EMBL/GenBank/DDBJ databases">
        <title>Genome sequencing for Strongylocentrotus purpuratus.</title>
        <authorList>
            <person name="Murali S."/>
            <person name="Liu Y."/>
            <person name="Vee V."/>
            <person name="English A."/>
            <person name="Wang M."/>
            <person name="Skinner E."/>
            <person name="Han Y."/>
            <person name="Muzny D.M."/>
            <person name="Worley K.C."/>
            <person name="Gibbs R.A."/>
        </authorList>
    </citation>
    <scope>NUCLEOTIDE SEQUENCE</scope>
</reference>
<evidence type="ECO:0000259" key="13">
    <source>
        <dbReference type="PROSITE" id="PS50189"/>
    </source>
</evidence>
<evidence type="ECO:0000256" key="9">
    <source>
        <dbReference type="ARBA" id="ARBA00023215"/>
    </source>
</evidence>
<dbReference type="RefSeq" id="XP_001177881.4">
    <property type="nucleotide sequence ID" value="XM_001177881.4"/>
</dbReference>
<evidence type="ECO:0000256" key="3">
    <source>
        <dbReference type="ARBA" id="ARBA00022525"/>
    </source>
</evidence>
<keyword evidence="7 10" id="KW-0862">Zinc</keyword>
<protein>
    <recommendedName>
        <fullName evidence="13">NTR domain-containing protein</fullName>
    </recommendedName>
</protein>
<feature type="disulfide bond" evidence="11">
    <location>
        <begin position="36"/>
        <end position="213"/>
    </location>
</feature>
<sequence length="289" mass="32438">MHLSVLVCLLVAMLVCLVQDSISCSCQPSHPQDHFCRSAYVIRARVTTKELIYPEPQPEPMAESSSFSEVSFSDSDWGIDNEGPIMDQSEGLLAASMNLAAMPRLPQVRVPAGLQAPQYMEENRPIKLEYTVKVEKIYKGDDLLMPKSTAKIATAAIDAACGVTDLEVGQVYVLAGTFYNAELRISSCNWKEGYKNITKRQRQGIKHTYKLQCGKCEISPCYGRYCPTEPVPDVCMWDLSHLRDDCESQYAYCSRDGSGQCFWNGKTDMRRCIRRRAKGRTQSRGGFMP</sequence>
<keyword evidence="15" id="KW-1185">Reference proteome</keyword>
<dbReference type="SUPFAM" id="SSF50242">
    <property type="entry name" value="TIMP-like"/>
    <property type="match status" value="1"/>
</dbReference>
<evidence type="ECO:0000256" key="7">
    <source>
        <dbReference type="ARBA" id="ARBA00022833"/>
    </source>
</evidence>
<dbReference type="GO" id="GO:0008191">
    <property type="term" value="F:metalloendopeptidase inhibitor activity"/>
    <property type="evidence" value="ECO:0000318"/>
    <property type="project" value="GO_Central"/>
</dbReference>
<dbReference type="PANTHER" id="PTHR11844:SF33">
    <property type="entry name" value="TISSUE INHIBITOR OF METALLOPROTEINASE"/>
    <property type="match status" value="1"/>
</dbReference>
<keyword evidence="4" id="KW-0483">Metalloprotease inhibitor</keyword>